<accession>A0A3N4DD76</accession>
<evidence type="ECO:0000256" key="2">
    <source>
        <dbReference type="SAM" id="Phobius"/>
    </source>
</evidence>
<keyword evidence="2" id="KW-0812">Transmembrane</keyword>
<dbReference type="AlphaFoldDB" id="A0A3N4DD76"/>
<dbReference type="NCBIfam" id="NF040591">
    <property type="entry name" value="choice_anch_O"/>
    <property type="match status" value="2"/>
</dbReference>
<dbReference type="InterPro" id="IPR036278">
    <property type="entry name" value="Sialidase_sf"/>
</dbReference>
<feature type="region of interest" description="Disordered" evidence="1">
    <location>
        <begin position="415"/>
        <end position="456"/>
    </location>
</feature>
<feature type="chain" id="PRO_5018245531" description="Exo-alpha-sialidase" evidence="3">
    <location>
        <begin position="26"/>
        <end position="1035"/>
    </location>
</feature>
<dbReference type="RefSeq" id="WP_124013838.1">
    <property type="nucleotide sequence ID" value="NZ_CP034073.1"/>
</dbReference>
<evidence type="ECO:0008006" key="8">
    <source>
        <dbReference type="Google" id="ProtNLM"/>
    </source>
</evidence>
<reference evidence="5" key="3">
    <citation type="submission" date="2018-11" db="EMBL/GenBank/DDBJ databases">
        <authorList>
            <person name="Hwang Y.J."/>
            <person name="Hwang C.Y."/>
        </authorList>
    </citation>
    <scope>NUCLEOTIDE SEQUENCE</scope>
    <source>
        <strain evidence="5">R106</strain>
    </source>
</reference>
<dbReference type="InterPro" id="IPR053784">
    <property type="entry name" value="Choice_anch_U_dom"/>
</dbReference>
<feature type="transmembrane region" description="Helical" evidence="2">
    <location>
        <begin position="1006"/>
        <end position="1026"/>
    </location>
</feature>
<keyword evidence="3" id="KW-0732">Signal</keyword>
<reference evidence="4 6" key="1">
    <citation type="submission" date="2018-11" db="EMBL/GenBank/DDBJ databases">
        <title>Shewanella sp. M2.</title>
        <authorList>
            <person name="Hwang Y.J."/>
            <person name="Hwang C.Y."/>
        </authorList>
    </citation>
    <scope>NUCLEOTIDE SEQUENCE [LARGE SCALE GENOMIC DNA]</scope>
    <source>
        <strain evidence="4 6">M2</strain>
    </source>
</reference>
<keyword evidence="2" id="KW-0472">Membrane</keyword>
<protein>
    <recommendedName>
        <fullName evidence="8">Exo-alpha-sialidase</fullName>
    </recommendedName>
</protein>
<dbReference type="KEGG" id="spsr:EGC80_00375"/>
<keyword evidence="6" id="KW-1185">Reference proteome</keyword>
<sequence length="1035" mass="111151">MKFKKLLRCMAAVYLSSATFSIALASDAQALSPHDDGGVLTEDLAAKGKIKRLPNGDLVSAYAYGNSDSKTVYDLKAQKERPAQDIFIRVSKDDGATWSAPVNISDTARRTSKQSYWETDVNGDISLGDFYGDSGKPNIFAAGGHVAVSWDDKYCPAVDVDVTNLNDDFPDYNYHQGAATYLDREGRQLPFSCTYIAYTKNPSAIDADGVPTGGTWKREQLSFGERDAKQNVPRATSYSDGTKVAWNVVWQEDPEGLKTGTADGPGDGASGANVNKGTDIWYTYIEDMKAPALADISFAANVSRVTNNFKKFKKREGDDVVTELTGYLDPICAATPECLDTQPLLVETGKEGASRANLGMAQVPGQKPVTIIAYEETKGGGEGVDFGKVVRYHRFTFDKPPASYINVAFSSGLQKGGSSTGDAKNQNQPGAKGNFTDSDTLNTSSDPQSEYSDTEGVVSDVYQSPDWQDPSRIGCVISNPAENARRVRFFGNQAAGMDESINQSGTKFMFFWKEGAYDQGGPSDIVGRIGKVGTEAVNTGLTPVDLIPAVDTRFTTFTRYVLTSTGSVVYPDGLGGYVDGLGNVVVIAEGDAVLDVTYEEAGGCNYYLTDDDRDHVPPITLSDRINNSGAMNLSTNAVGEVTSDDTTKTIEALTITTENNNLEDARAHRGAIRGDTILFGYSYTSDWALAKYTTENNYNFFTRRSYDGGHTWTGTQNLTNYLPEAEVDIKEPRIVGAPSSTSACDPVNAPEGTNCQDPNAFILAWGSVKNTYAHIESGAELDVFVTKTKDGGRTYEPLKLLSANVTVPLDPEGEPDFESQLTMKPNGENLYAVWMETSTDAAGNEDTVVRYRAEADLDDAGAPTTILDDGTVIYNLTRPITVDQGSVSGIVVSATTATGTEYTYPMPQFSYNVTGIAVGSTISVTINFGSALPTEFALLKVKDDGTTVEVDATDWVLIGDNLVQVSITDGGYLDDDGVENGTIIDPVTVGVPAQTIEPTPVSTSSGGGSLGLIELLFGFFGLGVFVRRRIRATRT</sequence>
<dbReference type="EMBL" id="CP034073">
    <property type="protein sequence ID" value="AZG33536.1"/>
    <property type="molecule type" value="Genomic_DNA"/>
</dbReference>
<proteinExistence type="predicted"/>
<dbReference type="SUPFAM" id="SSF50939">
    <property type="entry name" value="Sialidases"/>
    <property type="match status" value="1"/>
</dbReference>
<dbReference type="EMBL" id="RKKB01000015">
    <property type="protein sequence ID" value="RPA23669.1"/>
    <property type="molecule type" value="Genomic_DNA"/>
</dbReference>
<keyword evidence="2" id="KW-1133">Transmembrane helix</keyword>
<dbReference type="Gene3D" id="2.120.10.10">
    <property type="match status" value="1"/>
</dbReference>
<dbReference type="Proteomes" id="UP000278855">
    <property type="component" value="Unassembled WGS sequence"/>
</dbReference>
<dbReference type="Proteomes" id="UP000273778">
    <property type="component" value="Chromosome"/>
</dbReference>
<gene>
    <name evidence="5" type="ORF">EGC77_18300</name>
    <name evidence="4" type="ORF">EGC80_00375</name>
</gene>
<evidence type="ECO:0000256" key="3">
    <source>
        <dbReference type="SAM" id="SignalP"/>
    </source>
</evidence>
<feature type="compositionally biased region" description="Polar residues" evidence="1">
    <location>
        <begin position="420"/>
        <end position="451"/>
    </location>
</feature>
<evidence type="ECO:0000313" key="7">
    <source>
        <dbReference type="Proteomes" id="UP000278855"/>
    </source>
</evidence>
<dbReference type="OrthoDB" id="8913567at2"/>
<organism evidence="5 7">
    <name type="scientific">Shewanella psychromarinicola</name>
    <dbReference type="NCBI Taxonomy" id="2487742"/>
    <lineage>
        <taxon>Bacteria</taxon>
        <taxon>Pseudomonadati</taxon>
        <taxon>Pseudomonadota</taxon>
        <taxon>Gammaproteobacteria</taxon>
        <taxon>Alteromonadales</taxon>
        <taxon>Shewanellaceae</taxon>
        <taxon>Shewanella</taxon>
    </lineage>
</organism>
<evidence type="ECO:0000313" key="6">
    <source>
        <dbReference type="Proteomes" id="UP000273778"/>
    </source>
</evidence>
<evidence type="ECO:0000313" key="5">
    <source>
        <dbReference type="EMBL" id="RPA23669.1"/>
    </source>
</evidence>
<dbReference type="NCBIfam" id="NF041766">
    <property type="entry name" value="choice_anch_U"/>
    <property type="match status" value="1"/>
</dbReference>
<evidence type="ECO:0000313" key="4">
    <source>
        <dbReference type="EMBL" id="AZG33536.1"/>
    </source>
</evidence>
<feature type="signal peptide" evidence="3">
    <location>
        <begin position="1"/>
        <end position="25"/>
    </location>
</feature>
<evidence type="ECO:0000256" key="1">
    <source>
        <dbReference type="SAM" id="MobiDB-lite"/>
    </source>
</evidence>
<reference evidence="7" key="2">
    <citation type="submission" date="2018-11" db="EMBL/GenBank/DDBJ databases">
        <title>Shewanella sp. R106.</title>
        <authorList>
            <person name="Hwang Y.J."/>
            <person name="Hwang C.Y."/>
        </authorList>
    </citation>
    <scope>NUCLEOTIDE SEQUENCE [LARGE SCALE GENOMIC DNA]</scope>
    <source>
        <strain evidence="7">R106</strain>
    </source>
</reference>
<name>A0A3N4DD76_9GAMM</name>